<evidence type="ECO:0000313" key="8">
    <source>
        <dbReference type="Ensembl" id="ENSPFOP00000028239.1"/>
    </source>
</evidence>
<dbReference type="Ensembl" id="ENSPFOT00000027765.1">
    <property type="protein sequence ID" value="ENSPFOP00000028239.1"/>
    <property type="gene ID" value="ENSPFOG00000015253.2"/>
</dbReference>
<sequence>MALSSGSWALPAPVPASSQQPACSGPSPAACCSTVLMSVRVSVSHSGIRPLCLPGAGSDSLRLQLSMDPNLAGEFRLALRDTSGNRSVFIAEFDLRSVQYEVKSSRCHEMRLAASPHDCIRFNFRCDREAEAWSTVVISSLREAHRVANINACESDGKHDSDAAVDQRSSTSLTLCGESAALRHLCPRSRPAPEEELCSELSKVIEAGDIQAAAQHASALARQKATLTIQPSQKNYTDGEISLSVVVEDASSSCCVTVIVFPYMSVATLKQQVFLEYGFHPRVQRWVIGQCLCSDPRSLASYGVQKDGDTAYLYLISARQARVTRQLFQQDLENSLMASALPPGSSLTSQVWRGYSTLPSKLQTEWACPSCTFINKPSRPGCEICATARPDVQSCIQQEKGRREDCRESGLSRS</sequence>
<reference evidence="9" key="1">
    <citation type="submission" date="2013-10" db="EMBL/GenBank/DDBJ databases">
        <authorList>
            <person name="Schartl M."/>
            <person name="Warren W."/>
        </authorList>
    </citation>
    <scope>NUCLEOTIDE SEQUENCE [LARGE SCALE GENOMIC DNA]</scope>
    <source>
        <strain evidence="9">female</strain>
    </source>
</reference>
<evidence type="ECO:0000259" key="7">
    <source>
        <dbReference type="PROSITE" id="PS50199"/>
    </source>
</evidence>
<evidence type="ECO:0000256" key="3">
    <source>
        <dbReference type="ARBA" id="ARBA00022771"/>
    </source>
</evidence>
<dbReference type="InterPro" id="IPR011993">
    <property type="entry name" value="PH-like_dom_sf"/>
</dbReference>
<dbReference type="AlphaFoldDB" id="A0A096M9Z8"/>
<dbReference type="Gene3D" id="2.30.30.380">
    <property type="entry name" value="Zn-finger domain of Sec23/24"/>
    <property type="match status" value="1"/>
</dbReference>
<keyword evidence="4" id="KW-0833">Ubl conjugation pathway</keyword>
<dbReference type="PANTHER" id="PTHR22770">
    <property type="entry name" value="UBIQUITIN CONJUGATING ENZYME 7 INTERACTING PROTEIN-RELATED"/>
    <property type="match status" value="1"/>
</dbReference>
<dbReference type="PROSITE" id="PS01358">
    <property type="entry name" value="ZF_RANBP2_1"/>
    <property type="match status" value="1"/>
</dbReference>
<organism evidence="8 9">
    <name type="scientific">Poecilia formosa</name>
    <name type="common">Amazon molly</name>
    <name type="synonym">Limia formosa</name>
    <dbReference type="NCBI Taxonomy" id="48698"/>
    <lineage>
        <taxon>Eukaryota</taxon>
        <taxon>Metazoa</taxon>
        <taxon>Chordata</taxon>
        <taxon>Craniata</taxon>
        <taxon>Vertebrata</taxon>
        <taxon>Euteleostomi</taxon>
        <taxon>Actinopterygii</taxon>
        <taxon>Neopterygii</taxon>
        <taxon>Teleostei</taxon>
        <taxon>Neoteleostei</taxon>
        <taxon>Acanthomorphata</taxon>
        <taxon>Ovalentaria</taxon>
        <taxon>Atherinomorphae</taxon>
        <taxon>Cyprinodontiformes</taxon>
        <taxon>Poeciliidae</taxon>
        <taxon>Poeciliinae</taxon>
        <taxon>Poecilia</taxon>
    </lineage>
</organism>
<dbReference type="Pfam" id="PF16764">
    <property type="entry name" value="Sharpin_PH"/>
    <property type="match status" value="1"/>
</dbReference>
<dbReference type="InterPro" id="IPR051628">
    <property type="entry name" value="LUBAC_E3_Ligases"/>
</dbReference>
<dbReference type="GO" id="GO:0008270">
    <property type="term" value="F:zinc ion binding"/>
    <property type="evidence" value="ECO:0007669"/>
    <property type="project" value="UniProtKB-KW"/>
</dbReference>
<dbReference type="SUPFAM" id="SSF90209">
    <property type="entry name" value="Ran binding protein zinc finger-like"/>
    <property type="match status" value="1"/>
</dbReference>
<evidence type="ECO:0000256" key="1">
    <source>
        <dbReference type="ARBA" id="ARBA00004906"/>
    </source>
</evidence>
<dbReference type="FunFam" id="2.30.29.30:FF:000447">
    <property type="entry name" value="RanBP-type and C3HC4-type zinc finger-containing protein 1"/>
    <property type="match status" value="1"/>
</dbReference>
<feature type="domain" description="RanBP2-type" evidence="7">
    <location>
        <begin position="361"/>
        <end position="391"/>
    </location>
</feature>
<dbReference type="GO" id="GO:0043161">
    <property type="term" value="P:proteasome-mediated ubiquitin-dependent protein catabolic process"/>
    <property type="evidence" value="ECO:0007669"/>
    <property type="project" value="TreeGrafter"/>
</dbReference>
<dbReference type="GO" id="GO:0043130">
    <property type="term" value="F:ubiquitin binding"/>
    <property type="evidence" value="ECO:0007669"/>
    <property type="project" value="TreeGrafter"/>
</dbReference>
<dbReference type="GO" id="GO:0043123">
    <property type="term" value="P:positive regulation of canonical NF-kappaB signal transduction"/>
    <property type="evidence" value="ECO:0007669"/>
    <property type="project" value="TreeGrafter"/>
</dbReference>
<dbReference type="InterPro" id="IPR029071">
    <property type="entry name" value="Ubiquitin-like_domsf"/>
</dbReference>
<dbReference type="EMBL" id="AYCK01003154">
    <property type="status" value="NOT_ANNOTATED_CDS"/>
    <property type="molecule type" value="Genomic_DNA"/>
</dbReference>
<evidence type="ECO:0000256" key="4">
    <source>
        <dbReference type="ARBA" id="ARBA00022786"/>
    </source>
</evidence>
<dbReference type="InterPro" id="IPR057468">
    <property type="entry name" value="HOIL-1/Sharpin_LTM"/>
</dbReference>
<evidence type="ECO:0000313" key="9">
    <source>
        <dbReference type="Proteomes" id="UP000028760"/>
    </source>
</evidence>
<evidence type="ECO:0000256" key="5">
    <source>
        <dbReference type="ARBA" id="ARBA00022833"/>
    </source>
</evidence>
<reference evidence="8" key="2">
    <citation type="submission" date="2025-08" db="UniProtKB">
        <authorList>
            <consortium name="Ensembl"/>
        </authorList>
    </citation>
    <scope>IDENTIFICATION</scope>
</reference>
<name>A0A096M9Z8_POEFO</name>
<keyword evidence="9" id="KW-1185">Reference proteome</keyword>
<dbReference type="CDD" id="cd01799">
    <property type="entry name" value="Ubl_HOIL1"/>
    <property type="match status" value="1"/>
</dbReference>
<dbReference type="Gene3D" id="2.30.29.30">
    <property type="entry name" value="Pleckstrin-homology domain (PH domain)/Phosphotyrosine-binding domain (PTB)"/>
    <property type="match status" value="1"/>
</dbReference>
<dbReference type="Pfam" id="PF25393">
    <property type="entry name" value="LTM"/>
    <property type="match status" value="1"/>
</dbReference>
<keyword evidence="3 6" id="KW-0863">Zinc-finger</keyword>
<dbReference type="GO" id="GO:0004842">
    <property type="term" value="F:ubiquitin-protein transferase activity"/>
    <property type="evidence" value="ECO:0007669"/>
    <property type="project" value="TreeGrafter"/>
</dbReference>
<dbReference type="SUPFAM" id="SSF54236">
    <property type="entry name" value="Ubiquitin-like"/>
    <property type="match status" value="1"/>
</dbReference>
<dbReference type="InterPro" id="IPR001876">
    <property type="entry name" value="Znf_RanBP2"/>
</dbReference>
<dbReference type="Gene3D" id="3.10.20.90">
    <property type="entry name" value="Phosphatidylinositol 3-kinase Catalytic Subunit, Chain A, domain 1"/>
    <property type="match status" value="1"/>
</dbReference>
<evidence type="ECO:0000256" key="2">
    <source>
        <dbReference type="ARBA" id="ARBA00022723"/>
    </source>
</evidence>
<dbReference type="GO" id="GO:0071797">
    <property type="term" value="C:LUBAC complex"/>
    <property type="evidence" value="ECO:0007669"/>
    <property type="project" value="TreeGrafter"/>
</dbReference>
<comment type="pathway">
    <text evidence="1">Protein modification; protein ubiquitination.</text>
</comment>
<dbReference type="GeneTree" id="ENSGT00940000164582"/>
<accession>A0A096M9Z8</accession>
<dbReference type="SUPFAM" id="SSF50729">
    <property type="entry name" value="PH domain-like"/>
    <property type="match status" value="1"/>
</dbReference>
<keyword evidence="5" id="KW-0862">Zinc</keyword>
<reference evidence="8" key="3">
    <citation type="submission" date="2025-09" db="UniProtKB">
        <authorList>
            <consortium name="Ensembl"/>
        </authorList>
    </citation>
    <scope>IDENTIFICATION</scope>
</reference>
<dbReference type="Proteomes" id="UP000028760">
    <property type="component" value="Unassembled WGS sequence"/>
</dbReference>
<dbReference type="GO" id="GO:0097039">
    <property type="term" value="P:protein linear polyubiquitination"/>
    <property type="evidence" value="ECO:0007669"/>
    <property type="project" value="TreeGrafter"/>
</dbReference>
<protein>
    <submittedName>
        <fullName evidence="8">SHANK-associated RH domain interacting protein</fullName>
    </submittedName>
</protein>
<dbReference type="PROSITE" id="PS50199">
    <property type="entry name" value="ZF_RANBP2_2"/>
    <property type="match status" value="1"/>
</dbReference>
<proteinExistence type="predicted"/>
<dbReference type="SMART" id="SM00547">
    <property type="entry name" value="ZnF_RBZ"/>
    <property type="match status" value="1"/>
</dbReference>
<dbReference type="UniPathway" id="UPA00143"/>
<dbReference type="FunFam" id="3.10.20.90:FF:000130">
    <property type="entry name" value="SHANK-associated RH domain interactor"/>
    <property type="match status" value="1"/>
</dbReference>
<dbReference type="InterPro" id="IPR031912">
    <property type="entry name" value="Sharpin_PH"/>
</dbReference>
<dbReference type="PANTHER" id="PTHR22770:SF45">
    <property type="entry name" value="RANBP-TYPE AND C3HC4-TYPE ZINC FINGER-CONTAINING PROTEIN 1"/>
    <property type="match status" value="1"/>
</dbReference>
<keyword evidence="2" id="KW-0479">Metal-binding</keyword>
<dbReference type="InterPro" id="IPR036443">
    <property type="entry name" value="Znf_RanBP2_sf"/>
</dbReference>
<dbReference type="Pfam" id="PF00641">
    <property type="entry name" value="Zn_ribbon_RanBP"/>
    <property type="match status" value="1"/>
</dbReference>
<evidence type="ECO:0000256" key="6">
    <source>
        <dbReference type="PROSITE-ProRule" id="PRU00322"/>
    </source>
</evidence>